<dbReference type="Gene3D" id="1.20.1250.20">
    <property type="entry name" value="MFS general substrate transporter like domains"/>
    <property type="match status" value="1"/>
</dbReference>
<evidence type="ECO:0000313" key="10">
    <source>
        <dbReference type="Proteomes" id="UP000316541"/>
    </source>
</evidence>
<dbReference type="GO" id="GO:0005886">
    <property type="term" value="C:plasma membrane"/>
    <property type="evidence" value="ECO:0007669"/>
    <property type="project" value="UniProtKB-SubCell"/>
</dbReference>
<evidence type="ECO:0000256" key="2">
    <source>
        <dbReference type="ARBA" id="ARBA00022448"/>
    </source>
</evidence>
<evidence type="ECO:0000259" key="8">
    <source>
        <dbReference type="PROSITE" id="PS50850"/>
    </source>
</evidence>
<feature type="transmembrane region" description="Helical" evidence="7">
    <location>
        <begin position="50"/>
        <end position="70"/>
    </location>
</feature>
<dbReference type="SUPFAM" id="SSF103473">
    <property type="entry name" value="MFS general substrate transporter"/>
    <property type="match status" value="1"/>
</dbReference>
<keyword evidence="4 7" id="KW-0812">Transmembrane</keyword>
<evidence type="ECO:0000256" key="1">
    <source>
        <dbReference type="ARBA" id="ARBA00004651"/>
    </source>
</evidence>
<dbReference type="Pfam" id="PF05977">
    <property type="entry name" value="MFS_3"/>
    <property type="match status" value="1"/>
</dbReference>
<feature type="domain" description="Major facilitator superfamily (MFS) profile" evidence="8">
    <location>
        <begin position="223"/>
        <end position="441"/>
    </location>
</feature>
<feature type="transmembrane region" description="Helical" evidence="7">
    <location>
        <begin position="225"/>
        <end position="246"/>
    </location>
</feature>
<dbReference type="Proteomes" id="UP000316541">
    <property type="component" value="Unassembled WGS sequence"/>
</dbReference>
<evidence type="ECO:0000256" key="5">
    <source>
        <dbReference type="ARBA" id="ARBA00022989"/>
    </source>
</evidence>
<feature type="transmembrane region" description="Helical" evidence="7">
    <location>
        <begin position="170"/>
        <end position="191"/>
    </location>
</feature>
<keyword evidence="5 7" id="KW-1133">Transmembrane helix</keyword>
<feature type="transmembrane region" description="Helical" evidence="7">
    <location>
        <begin position="258"/>
        <end position="280"/>
    </location>
</feature>
<feature type="transmembrane region" description="Helical" evidence="7">
    <location>
        <begin position="20"/>
        <end position="43"/>
    </location>
</feature>
<sequence length="441" mass="45776">MTTPAARGGLLGTRDFRLLWIGETTSTLGGSVGGVALPLVAVVTLHASPLAVGLLTAAAWLPWLLVGLPAGAWVDRMPKRPVMLVCNTVSMVVFASVPIVAWLGALTTTHLLVAATTAGAARVFFTLAYRAYLPVLVERERLLEANAKLQGSESAAQIAGPGLAGLLAQWFGAVSGVLADAVSFAIAVLCLRSVRTREARRETGAQRRLRTEIGDGLRFVVRDPYLRTLTAFSAMSNIALMGYASIQVVFLTRDLGAGAGQVGVVLAVASSGGLFGAALSGRVATRFGPARGFLLCEALAAPMALLGPVGTGGAGLALFAAAGFGTGLGVVASNILVGTFRQHYCPADMFGRITASTSALNYGAIPLGGLLGGLLGEAIGVRETMIVMAVVQLLSVAILLLSPFRPLRDFPAPRRRAEPVLPPVLHTVLHTERADRDIPCE</sequence>
<dbReference type="PROSITE" id="PS50850">
    <property type="entry name" value="MFS"/>
    <property type="match status" value="1"/>
</dbReference>
<organism evidence="9 10">
    <name type="scientific">Microbispora hainanensis</name>
    <dbReference type="NCBI Taxonomy" id="568844"/>
    <lineage>
        <taxon>Bacteria</taxon>
        <taxon>Bacillati</taxon>
        <taxon>Actinomycetota</taxon>
        <taxon>Actinomycetes</taxon>
        <taxon>Streptosporangiales</taxon>
        <taxon>Streptosporangiaceae</taxon>
        <taxon>Microbispora</taxon>
    </lineage>
</organism>
<protein>
    <submittedName>
        <fullName evidence="9">MFS transporter</fullName>
    </submittedName>
</protein>
<dbReference type="PANTHER" id="PTHR23513">
    <property type="entry name" value="INTEGRAL MEMBRANE EFFLUX PROTEIN-RELATED"/>
    <property type="match status" value="1"/>
</dbReference>
<evidence type="ECO:0000256" key="7">
    <source>
        <dbReference type="SAM" id="Phobius"/>
    </source>
</evidence>
<accession>A0A544YVB4</accession>
<dbReference type="InterPro" id="IPR010290">
    <property type="entry name" value="TM_effector"/>
</dbReference>
<dbReference type="EMBL" id="VIRM01000017">
    <property type="protein sequence ID" value="TQS20442.1"/>
    <property type="molecule type" value="Genomic_DNA"/>
</dbReference>
<feature type="transmembrane region" description="Helical" evidence="7">
    <location>
        <begin position="316"/>
        <end position="338"/>
    </location>
</feature>
<comment type="subcellular location">
    <subcellularLocation>
        <location evidence="1">Cell membrane</location>
        <topology evidence="1">Multi-pass membrane protein</topology>
    </subcellularLocation>
</comment>
<dbReference type="PANTHER" id="PTHR23513:SF6">
    <property type="entry name" value="MAJOR FACILITATOR SUPERFAMILY ASSOCIATED DOMAIN-CONTAINING PROTEIN"/>
    <property type="match status" value="1"/>
</dbReference>
<feature type="transmembrane region" description="Helical" evidence="7">
    <location>
        <begin position="359"/>
        <end position="379"/>
    </location>
</feature>
<reference evidence="9 10" key="1">
    <citation type="submission" date="2019-07" db="EMBL/GenBank/DDBJ databases">
        <title>Microbispora hainanensis DSM 45428.</title>
        <authorList>
            <person name="Thawai C."/>
        </authorList>
    </citation>
    <scope>NUCLEOTIDE SEQUENCE [LARGE SCALE GENOMIC DNA]</scope>
    <source>
        <strain evidence="9 10">DSM 45428</strain>
    </source>
</reference>
<dbReference type="CDD" id="cd06173">
    <property type="entry name" value="MFS_MefA_like"/>
    <property type="match status" value="1"/>
</dbReference>
<gene>
    <name evidence="9" type="ORF">FLX08_15845</name>
</gene>
<keyword evidence="6 7" id="KW-0472">Membrane</keyword>
<feature type="transmembrane region" description="Helical" evidence="7">
    <location>
        <begin position="82"/>
        <end position="104"/>
    </location>
</feature>
<proteinExistence type="predicted"/>
<comment type="caution">
    <text evidence="9">The sequence shown here is derived from an EMBL/GenBank/DDBJ whole genome shotgun (WGS) entry which is preliminary data.</text>
</comment>
<keyword evidence="2" id="KW-0813">Transport</keyword>
<evidence type="ECO:0000313" key="9">
    <source>
        <dbReference type="EMBL" id="TQS20442.1"/>
    </source>
</evidence>
<name>A0A544YVB4_9ACTN</name>
<keyword evidence="3" id="KW-1003">Cell membrane</keyword>
<dbReference type="GO" id="GO:0022857">
    <property type="term" value="F:transmembrane transporter activity"/>
    <property type="evidence" value="ECO:0007669"/>
    <property type="project" value="InterPro"/>
</dbReference>
<dbReference type="InterPro" id="IPR036259">
    <property type="entry name" value="MFS_trans_sf"/>
</dbReference>
<evidence type="ECO:0000256" key="3">
    <source>
        <dbReference type="ARBA" id="ARBA00022475"/>
    </source>
</evidence>
<feature type="transmembrane region" description="Helical" evidence="7">
    <location>
        <begin position="385"/>
        <end position="404"/>
    </location>
</feature>
<dbReference type="AlphaFoldDB" id="A0A544YVB4"/>
<feature type="transmembrane region" description="Helical" evidence="7">
    <location>
        <begin position="292"/>
        <end position="310"/>
    </location>
</feature>
<evidence type="ECO:0000256" key="4">
    <source>
        <dbReference type="ARBA" id="ARBA00022692"/>
    </source>
</evidence>
<evidence type="ECO:0000256" key="6">
    <source>
        <dbReference type="ARBA" id="ARBA00023136"/>
    </source>
</evidence>
<dbReference type="InterPro" id="IPR020846">
    <property type="entry name" value="MFS_dom"/>
</dbReference>